<dbReference type="PANTHER" id="PTHR15977">
    <property type="entry name" value="CILIA- AND FLAGELLA-ASSOCIATED PROTEIN 46"/>
    <property type="match status" value="1"/>
</dbReference>
<evidence type="ECO:0000313" key="3">
    <source>
        <dbReference type="WBParaSite" id="snap_masked-unitig_30563-processed-gene-0.0-mRNA-1"/>
    </source>
</evidence>
<dbReference type="Proteomes" id="UP000095280">
    <property type="component" value="Unplaced"/>
</dbReference>
<feature type="region of interest" description="Disordered" evidence="1">
    <location>
        <begin position="150"/>
        <end position="181"/>
    </location>
</feature>
<proteinExistence type="predicted"/>
<feature type="compositionally biased region" description="Basic and acidic residues" evidence="1">
    <location>
        <begin position="150"/>
        <end position="160"/>
    </location>
</feature>
<accession>A0A1I8JQ23</accession>
<reference evidence="3" key="1">
    <citation type="submission" date="2016-11" db="UniProtKB">
        <authorList>
            <consortium name="WormBaseParasite"/>
        </authorList>
    </citation>
    <scope>IDENTIFICATION</scope>
</reference>
<feature type="compositionally biased region" description="Polar residues" evidence="1">
    <location>
        <begin position="401"/>
        <end position="416"/>
    </location>
</feature>
<keyword evidence="2" id="KW-1185">Reference proteome</keyword>
<dbReference type="GO" id="GO:0060294">
    <property type="term" value="P:cilium movement involved in cell motility"/>
    <property type="evidence" value="ECO:0007669"/>
    <property type="project" value="InterPro"/>
</dbReference>
<name>A0A1I8JQ23_9PLAT</name>
<feature type="compositionally biased region" description="Low complexity" evidence="1">
    <location>
        <begin position="372"/>
        <end position="395"/>
    </location>
</feature>
<protein>
    <submittedName>
        <fullName evidence="3">KIF-binding protein</fullName>
    </submittedName>
</protein>
<feature type="compositionally biased region" description="Gly residues" evidence="1">
    <location>
        <begin position="474"/>
        <end position="483"/>
    </location>
</feature>
<dbReference type="InterPro" id="IPR039586">
    <property type="entry name" value="CFAP46"/>
</dbReference>
<feature type="region of interest" description="Disordered" evidence="1">
    <location>
        <begin position="457"/>
        <end position="491"/>
    </location>
</feature>
<evidence type="ECO:0000313" key="2">
    <source>
        <dbReference type="Proteomes" id="UP000095280"/>
    </source>
</evidence>
<dbReference type="PANTHER" id="PTHR15977:SF15">
    <property type="entry name" value="CILIA- AND FLAGELLA-ASSOCIATED PROTEIN 46"/>
    <property type="match status" value="1"/>
</dbReference>
<feature type="region of interest" description="Disordered" evidence="1">
    <location>
        <begin position="359"/>
        <end position="416"/>
    </location>
</feature>
<dbReference type="WBParaSite" id="snap_masked-unitig_30563-processed-gene-0.0-mRNA-1">
    <property type="protein sequence ID" value="snap_masked-unitig_30563-processed-gene-0.0-mRNA-1"/>
    <property type="gene ID" value="snap_masked-unitig_30563-processed-gene-0.0"/>
</dbReference>
<feature type="region of interest" description="Disordered" evidence="1">
    <location>
        <begin position="70"/>
        <end position="96"/>
    </location>
</feature>
<sequence length="506" mass="54707">MVTDCQWIDNLVALQLWVKLAFIALEMQENNLALHLDGHLDDGQQQQPQIQQHRQTVRAREHLSLAASLKRPGPHAADAGQDGRPPAGHVGLPAGLPTRQAGEELQLIAAAARLYWNAAASLVGQPIERQLLLEPLQTMLEAMSATVDRKTAEETVRETRGAAAAAAPEEDDSPPRPEERRLEQKIQFVQSAPEQTRAGLFPPLANMYGVLFQAYADKGDLDKGSKAMDDAIAALPRPNTGCSSSSTEFSPGAKLGNQLLWTSRSFGYSLFTNEPEDKQAELWRIVALKSRMKSQLEAYKNAIECITLPEHDWLKVDLLVEFSQWLYTNGFPLELCTAQVDWAIDILLGMAFEEPVKEDTARGKARQKGPPSAASTVASQQSKKAAAAKSAATAAPLKTRANPSAKQSPASPPCSTRASWTICCAVSAAGPPDHACQPAHRHALHAAHACVLRLFQPPGRRPKTKVEEKRRSGGGKGGKGGKGGGKEKEELTSMIALLVPIAQPSR</sequence>
<dbReference type="AlphaFoldDB" id="A0A1I8JQ23"/>
<evidence type="ECO:0000256" key="1">
    <source>
        <dbReference type="SAM" id="MobiDB-lite"/>
    </source>
</evidence>
<organism evidence="2 3">
    <name type="scientific">Macrostomum lignano</name>
    <dbReference type="NCBI Taxonomy" id="282301"/>
    <lineage>
        <taxon>Eukaryota</taxon>
        <taxon>Metazoa</taxon>
        <taxon>Spiralia</taxon>
        <taxon>Lophotrochozoa</taxon>
        <taxon>Platyhelminthes</taxon>
        <taxon>Rhabditophora</taxon>
        <taxon>Macrostomorpha</taxon>
        <taxon>Macrostomida</taxon>
        <taxon>Macrostomidae</taxon>
        <taxon>Macrostomum</taxon>
    </lineage>
</organism>
<dbReference type="GO" id="GO:0035082">
    <property type="term" value="P:axoneme assembly"/>
    <property type="evidence" value="ECO:0007669"/>
    <property type="project" value="InterPro"/>
</dbReference>